<proteinExistence type="predicted"/>
<feature type="signal peptide" evidence="1">
    <location>
        <begin position="1"/>
        <end position="20"/>
    </location>
</feature>
<accession>A0ABN1MPU9</accession>
<organism evidence="2 3">
    <name type="scientific">Wandonia haliotis</name>
    <dbReference type="NCBI Taxonomy" id="574963"/>
    <lineage>
        <taxon>Bacteria</taxon>
        <taxon>Pseudomonadati</taxon>
        <taxon>Bacteroidota</taxon>
        <taxon>Flavobacteriia</taxon>
        <taxon>Flavobacteriales</taxon>
        <taxon>Crocinitomicaceae</taxon>
        <taxon>Wandonia</taxon>
    </lineage>
</organism>
<comment type="caution">
    <text evidence="2">The sequence shown here is derived from an EMBL/GenBank/DDBJ whole genome shotgun (WGS) entry which is preliminary data.</text>
</comment>
<name>A0ABN1MPU9_9FLAO</name>
<gene>
    <name evidence="2" type="ORF">GCM10009118_15200</name>
</gene>
<feature type="chain" id="PRO_5046962546" evidence="1">
    <location>
        <begin position="21"/>
        <end position="1534"/>
    </location>
</feature>
<dbReference type="EMBL" id="BAAAFH010000007">
    <property type="protein sequence ID" value="GAA0875112.1"/>
    <property type="molecule type" value="Genomic_DNA"/>
</dbReference>
<evidence type="ECO:0000313" key="3">
    <source>
        <dbReference type="Proteomes" id="UP001501126"/>
    </source>
</evidence>
<dbReference type="Proteomes" id="UP001501126">
    <property type="component" value="Unassembled WGS sequence"/>
</dbReference>
<protein>
    <submittedName>
        <fullName evidence="2">Uncharacterized protein</fullName>
    </submittedName>
</protein>
<evidence type="ECO:0000313" key="2">
    <source>
        <dbReference type="EMBL" id="GAA0875112.1"/>
    </source>
</evidence>
<reference evidence="2 3" key="1">
    <citation type="journal article" date="2019" name="Int. J. Syst. Evol. Microbiol.">
        <title>The Global Catalogue of Microorganisms (GCM) 10K type strain sequencing project: providing services to taxonomists for standard genome sequencing and annotation.</title>
        <authorList>
            <consortium name="The Broad Institute Genomics Platform"/>
            <consortium name="The Broad Institute Genome Sequencing Center for Infectious Disease"/>
            <person name="Wu L."/>
            <person name="Ma J."/>
        </authorList>
    </citation>
    <scope>NUCLEOTIDE SEQUENCE [LARGE SCALE GENOMIC DNA]</scope>
    <source>
        <strain evidence="2 3">JCM 16083</strain>
    </source>
</reference>
<keyword evidence="3" id="KW-1185">Reference proteome</keyword>
<dbReference type="RefSeq" id="WP_343786224.1">
    <property type="nucleotide sequence ID" value="NZ_BAAAFH010000007.1"/>
</dbReference>
<sequence length="1534" mass="175194">MKKISILFLLLSLTTSQLFGQSFSNNREKFVKELAKFLATHDPQLSRDFMKDFEPMILGGELSDNYFSQMVTTCNTMETKRFKAYPEFYNYTFSIYSFVKTEQPAASYKAWHESVDKMLDSRNVSRFKDFIGASANFFSNGVLNETRNYQWKIRGGNYTFVYEKDGPEIHFTDATLACYIINNDNRTNDKVPFKDSAVIYQTTGAYEVLKERWNGTGGKVTWEKVGLSPEETYATLNGYRISLKTTNYNCDTVTLKTPYFSQPIQGTLSERTMNFAREIDKVYPQFNSFEKRLKIKNIMPEVDYEGGFSLKGSSFVGVGTQSEKASMIFYRNGSPFLKTSSQEVYIDDKSMIANNASIKIQTGLKDSVFHPGVNVTFFRDRDAVEMNRGKTGISMAPFIMSYHKLEAYVDRIIWERKGTDLIFKWSEGISQEQRISRYESLAYYNGELYDKLQGNVSAHPLVALNRYTYKYDEYILPEGKAASALGKTIEQVKPLLLELANYGFLSYDIDGGIVTVLPKTEQFVKAKASKIDYDNIIFVSDMRPKSLDGYSSEEIERDPFLKQMKEKYEKENYARKLMQEFGRLNLGTLDLNLQAINRVNISDLQNTQVFPEDDKVTIKENRNFLFKGWVNAGRWEVHLNDGAFDYTNNKINIFESDMAYMRVRPLQESDGNRPIRTFSSITGIKGEILVDNPENRSGMKTEEFTDYPKLISKAPSKVFYNDRKIHRGAYDSLRFYFTLDPFEFDSLDNFVEKAARFKGEMTSGGIFPKFREDLKIMPDYSLGFVQQVPEKGYDFYGTGSRYKNKIVLSNNGLQGSGEIEYVTSLSVSKAFTFMPDSTIGYALFTNKGQETGVQTPDISGEDVLITYVPKGNVLKARTTQKPMLFFEKEANFNGIAYVRPSGVKGRGAFDFKSANLNSTNFSFKRWDIDADTSAFKLSDQEEGLHPDDALAFKTDNVQCHVSFKDRKGEFKSNAGESKVEFPINQYVCHMDMFNWFMDSDEMELYKEKDSRIDINTDLDLAGSNFFSTHKDQDSLNFLAPKARFEMKSKTIFCEKVDHIDIADARIFPDSMKVVIRKKAKLDDFENSRIVANYITKYHQIVNATTSITARRAYTAKGDYPYYDIDSNLFLIPISKVYLDTSYQTIAEGKIAETAEFKLSPEFYFYGNVRMNAADPEMLFEGATKIEHNCDAFAKNWMSFKARLNPKNIQIPVTEDMKSLEGESLSAGIVWHFSQDIDSTELYPTFLSSLRNKEDKKVLTATGLLQYNRDSKEFQIASPEKLLNIGEIGNYVSLHTGTCSMNGDGNVDLGLDFSEVKVDAVGTMNYNQQKGETTANLTIRIRMEVDKSIFEKTAESILAMPELKPMNFDLSTLESATANWADVKTADKLKSDYTLKGEVKKMPSELESTFIISGVKLRSISRDQEFRGLVSSQNEAALVSIYGEPVMKAMPVQAAFYKTPTGDRFGLNIEVPGGKLYYYNYEVRKKEGKLLIYSSDKEFEEQITTIKPEKRKSKNFEYDVTGNPTYQSSFKRLME</sequence>
<keyword evidence="1" id="KW-0732">Signal</keyword>
<evidence type="ECO:0000256" key="1">
    <source>
        <dbReference type="SAM" id="SignalP"/>
    </source>
</evidence>